<organism evidence="1 2">
    <name type="scientific">Persea americana</name>
    <name type="common">Avocado</name>
    <dbReference type="NCBI Taxonomy" id="3435"/>
    <lineage>
        <taxon>Eukaryota</taxon>
        <taxon>Viridiplantae</taxon>
        <taxon>Streptophyta</taxon>
        <taxon>Embryophyta</taxon>
        <taxon>Tracheophyta</taxon>
        <taxon>Spermatophyta</taxon>
        <taxon>Magnoliopsida</taxon>
        <taxon>Magnoliidae</taxon>
        <taxon>Laurales</taxon>
        <taxon>Lauraceae</taxon>
        <taxon>Persea</taxon>
    </lineage>
</organism>
<dbReference type="Proteomes" id="UP001234297">
    <property type="component" value="Chromosome 8"/>
</dbReference>
<accession>A0ACC2LG10</accession>
<reference evidence="1 2" key="1">
    <citation type="journal article" date="2022" name="Hortic Res">
        <title>A haplotype resolved chromosomal level avocado genome allows analysis of novel avocado genes.</title>
        <authorList>
            <person name="Nath O."/>
            <person name="Fletcher S.J."/>
            <person name="Hayward A."/>
            <person name="Shaw L.M."/>
            <person name="Masouleh A.K."/>
            <person name="Furtado A."/>
            <person name="Henry R.J."/>
            <person name="Mitter N."/>
        </authorList>
    </citation>
    <scope>NUCLEOTIDE SEQUENCE [LARGE SCALE GENOMIC DNA]</scope>
    <source>
        <strain evidence="2">cv. Hass</strain>
    </source>
</reference>
<gene>
    <name evidence="1" type="ORF">MRB53_025374</name>
</gene>
<keyword evidence="2" id="KW-1185">Reference proteome</keyword>
<dbReference type="EMBL" id="CM056816">
    <property type="protein sequence ID" value="KAJ8632038.1"/>
    <property type="molecule type" value="Genomic_DNA"/>
</dbReference>
<comment type="caution">
    <text evidence="1">The sequence shown here is derived from an EMBL/GenBank/DDBJ whole genome shotgun (WGS) entry which is preliminary data.</text>
</comment>
<sequence length="112" mass="12298">MECKNAAFYLSCLNGFVSEQTRGRKQRPSSSSSSSSSAKMGVSERQLSVKKERSNQRSNVEDGFVSCSSSTSMSVVLELAFLGFSPEKDVNGMMKCSQKQIQKVKRVVPSSR</sequence>
<proteinExistence type="predicted"/>
<protein>
    <submittedName>
        <fullName evidence="1">Uncharacterized protein</fullName>
    </submittedName>
</protein>
<name>A0ACC2LG10_PERAE</name>
<evidence type="ECO:0000313" key="1">
    <source>
        <dbReference type="EMBL" id="KAJ8632038.1"/>
    </source>
</evidence>
<evidence type="ECO:0000313" key="2">
    <source>
        <dbReference type="Proteomes" id="UP001234297"/>
    </source>
</evidence>